<evidence type="ECO:0000256" key="1">
    <source>
        <dbReference type="SAM" id="Phobius"/>
    </source>
</evidence>
<accession>A0A7K0BVA1</accession>
<dbReference type="OrthoDB" id="3366108at2"/>
<reference evidence="2 3" key="1">
    <citation type="submission" date="2019-10" db="EMBL/GenBank/DDBJ databases">
        <title>Actinomadura rubteroloni sp. nov. and Actinomadura macrotermitis sp. nov., isolated from the gut of fungus growing-termite Macrotermes natalensis.</title>
        <authorList>
            <person name="Benndorf R."/>
            <person name="Martin K."/>
            <person name="Kuefner M."/>
            <person name="De Beer W."/>
            <person name="Kaster A.-K."/>
            <person name="Vollmers J."/>
            <person name="Poulsen M."/>
            <person name="Beemelmanns C."/>
        </authorList>
    </citation>
    <scope>NUCLEOTIDE SEQUENCE [LARGE SCALE GENOMIC DNA]</scope>
    <source>
        <strain evidence="2 3">RB68</strain>
    </source>
</reference>
<gene>
    <name evidence="2" type="ORF">ACRB68_30590</name>
</gene>
<proteinExistence type="predicted"/>
<keyword evidence="1" id="KW-0472">Membrane</keyword>
<keyword evidence="1" id="KW-0812">Transmembrane</keyword>
<name>A0A7K0BVA1_9ACTN</name>
<dbReference type="RefSeq" id="WP_153533122.1">
    <property type="nucleotide sequence ID" value="NZ_WEGH01000002.1"/>
</dbReference>
<dbReference type="EMBL" id="WEGH01000002">
    <property type="protein sequence ID" value="MQY04996.1"/>
    <property type="molecule type" value="Genomic_DNA"/>
</dbReference>
<feature type="transmembrane region" description="Helical" evidence="1">
    <location>
        <begin position="6"/>
        <end position="24"/>
    </location>
</feature>
<keyword evidence="1" id="KW-1133">Transmembrane helix</keyword>
<dbReference type="Proteomes" id="UP000487268">
    <property type="component" value="Unassembled WGS sequence"/>
</dbReference>
<comment type="caution">
    <text evidence="2">The sequence shown here is derived from an EMBL/GenBank/DDBJ whole genome shotgun (WGS) entry which is preliminary data.</text>
</comment>
<organism evidence="2 3">
    <name type="scientific">Actinomadura macrotermitis</name>
    <dbReference type="NCBI Taxonomy" id="2585200"/>
    <lineage>
        <taxon>Bacteria</taxon>
        <taxon>Bacillati</taxon>
        <taxon>Actinomycetota</taxon>
        <taxon>Actinomycetes</taxon>
        <taxon>Streptosporangiales</taxon>
        <taxon>Thermomonosporaceae</taxon>
        <taxon>Actinomadura</taxon>
    </lineage>
</organism>
<dbReference type="AlphaFoldDB" id="A0A7K0BVA1"/>
<protein>
    <submittedName>
        <fullName evidence="2">Uncharacterized protein</fullName>
    </submittedName>
</protein>
<evidence type="ECO:0000313" key="2">
    <source>
        <dbReference type="EMBL" id="MQY04996.1"/>
    </source>
</evidence>
<sequence length="162" mass="18205">MDANTVIATCATFIAVLSLGVSFLEARATRRHNRYAVRPLLELWFTKTDGGPAGIVLVNRGMGPAIITRIELVLDGRPFGDWDRPSLDRLRSTLPVRPEAATFRPGRAIPAGYETFLLKLQDWDRAEHAWFSELIDNRLQLQIGYESLYGSEGFTTVLHHQP</sequence>
<evidence type="ECO:0000313" key="3">
    <source>
        <dbReference type="Proteomes" id="UP000487268"/>
    </source>
</evidence>
<keyword evidence="3" id="KW-1185">Reference proteome</keyword>